<feature type="region of interest" description="Disordered" evidence="1">
    <location>
        <begin position="1"/>
        <end position="35"/>
    </location>
</feature>
<feature type="region of interest" description="Disordered" evidence="1">
    <location>
        <begin position="373"/>
        <end position="393"/>
    </location>
</feature>
<accession>A0A3B0JS89</accession>
<feature type="region of interest" description="Disordered" evidence="1">
    <location>
        <begin position="200"/>
        <end position="224"/>
    </location>
</feature>
<name>A0A3B0JS89_DROGU</name>
<protein>
    <submittedName>
        <fullName evidence="2">Uncharacterized protein</fullName>
    </submittedName>
</protein>
<feature type="compositionally biased region" description="Low complexity" evidence="1">
    <location>
        <begin position="1"/>
        <end position="14"/>
    </location>
</feature>
<evidence type="ECO:0000256" key="1">
    <source>
        <dbReference type="SAM" id="MobiDB-lite"/>
    </source>
</evidence>
<reference evidence="3" key="1">
    <citation type="submission" date="2018-01" db="EMBL/GenBank/DDBJ databases">
        <authorList>
            <person name="Alioto T."/>
            <person name="Alioto T."/>
        </authorList>
    </citation>
    <scope>NUCLEOTIDE SEQUENCE [LARGE SCALE GENOMIC DNA]</scope>
</reference>
<feature type="compositionally biased region" description="Low complexity" evidence="1">
    <location>
        <begin position="1240"/>
        <end position="1259"/>
    </location>
</feature>
<feature type="compositionally biased region" description="Low complexity" evidence="1">
    <location>
        <begin position="632"/>
        <end position="654"/>
    </location>
</feature>
<feature type="region of interest" description="Disordered" evidence="1">
    <location>
        <begin position="623"/>
        <end position="654"/>
    </location>
</feature>
<feature type="compositionally biased region" description="Polar residues" evidence="1">
    <location>
        <begin position="376"/>
        <end position="391"/>
    </location>
</feature>
<dbReference type="OrthoDB" id="7765355at2759"/>
<evidence type="ECO:0000313" key="2">
    <source>
        <dbReference type="EMBL" id="SPP83873.1"/>
    </source>
</evidence>
<proteinExistence type="predicted"/>
<dbReference type="EMBL" id="OUUW01000008">
    <property type="protein sequence ID" value="SPP83873.1"/>
    <property type="molecule type" value="Genomic_DNA"/>
</dbReference>
<dbReference type="Proteomes" id="UP000268350">
    <property type="component" value="Unassembled WGS sequence"/>
</dbReference>
<sequence>MKHQSRFSMSSMSPHRSHPMADSTRIDGTPVSPRNSVANLMHRTLSLERSQSTTNSSLGIRNASSPSTISRQKLNLSQLDPKYEKRFNDYNFFPQCKLNACRTFVDVHSSGLASRIVAYHHDSTVGARRGLQRSMSVSNLYNPLKQPRRTPSSPLPYRPSPPTLSMTQIAPPERSFYCGNTLPGLLLSSSVVGVHKANNEHEELSRENRPIMHPHPPQHESEPTRSVLEELKEISRKRINSGVSVSVLGSGGKCSGFNFVQETQKQHEFLKRSCQRIGDFVDHHPATTFKRQRELSVAVPLRHHHAATTTVPQLAPTQTQIQMQTQHHLPATEAISPEQLAKRRNCSYSNDIASSLSSSRRHVSKRKLYDMRESMRQSSMEGTANGSSPDISPSAHVAKMQRTIEAESVSKTQSVPIASVPVVAPQRTISAPTLGKQQQQAAVELPLPVSSKPKLTLFNAKQTQEQLQKQPTKHYDLDSPDVDAGEYEGIQFVKPKQQNSMGGVKNPSVERTHKTKLAIMLSGLRGEIYQGDEPDEMVAPVSPKTPIKQPIVALTSKAATATLATTTSISTITNTPTTSSSVKPIILTEKVIATAPTTSTAPTNTTTTTNGLQPKLLFGQAPTPAATVPKETPVATASSSPAATTASSSPSATTVLTFGSPKSTATTTVTATSSAPGPVLSFGKAPTVGTATPFKLESNPNSLSKMNGLPSIGGIAAITSVPAPASTATPPAMSFGSSSTTTAAGTASFMFGKSEESSGAAAAVGRPPVFSFGGGTKAAATAAPTSLFGNPPQNNGFGSAFKQPEAIKASNTVESEPAKPSTIIGIKSNIGSNSFGSAFKQPAATTATTTAVTAAAQPSNAFSFSGTTNTSAAPAANLFAFGGAVAAKPAEPASAPAPSNSTNIFGQSAAATTPSTFSFGGAAATAPNTVKVTNKPSFAFGGGTSATTAVQSNGSNTNTNTNNLFNFGAGGTSGTPSFGSAASTNTPSSSAFSFNAAQKPIGSQIGNNAAPGAATATKPFGFGSGQQQVNGAATAPSGGFSFAAAAKKNEATAIGGASMFGTPNNASTGAKTSFSFGGSSSNTQNGQAAPAAGQQSAPAPGQPGAFSFAAVDKKETSGASMFGQPATATPSASIKPSFSFGGSSSNTTQNSAATAAAPAPAPSFGGFGAAPAPAGNQSKPFTFGGSTATAPSASPAMGGNLFANAVSAVQNQPKPGGFSFGGTASKTNTHQAAAPPPGNAPFSFGGATAAGGMASTPSSQNVNTTKPFSFGAASAFGSPSPSPVQAAPAANNPGGGAFNFGTPSASVAPGMSQQINAGNLFALPPSTSDQRPIKRATRRLQK</sequence>
<feature type="compositionally biased region" description="Basic and acidic residues" evidence="1">
    <location>
        <begin position="200"/>
        <end position="210"/>
    </location>
</feature>
<feature type="region of interest" description="Disordered" evidence="1">
    <location>
        <begin position="1139"/>
        <end position="1159"/>
    </location>
</feature>
<dbReference type="STRING" id="7266.A0A3B0JS89"/>
<feature type="compositionally biased region" description="Basic residues" evidence="1">
    <location>
        <begin position="1333"/>
        <end position="1342"/>
    </location>
</feature>
<feature type="region of interest" description="Disordered" evidence="1">
    <location>
        <begin position="1071"/>
        <end position="1106"/>
    </location>
</feature>
<feature type="region of interest" description="Disordered" evidence="1">
    <location>
        <begin position="47"/>
        <end position="73"/>
    </location>
</feature>
<feature type="compositionally biased region" description="Polar residues" evidence="1">
    <location>
        <begin position="1222"/>
        <end position="1231"/>
    </location>
</feature>
<feature type="compositionally biased region" description="Pro residues" evidence="1">
    <location>
        <begin position="153"/>
        <end position="162"/>
    </location>
</feature>
<feature type="region of interest" description="Disordered" evidence="1">
    <location>
        <begin position="138"/>
        <end position="162"/>
    </location>
</feature>
<feature type="region of interest" description="Disordered" evidence="1">
    <location>
        <begin position="1214"/>
        <end position="1266"/>
    </location>
</feature>
<keyword evidence="3" id="KW-1185">Reference proteome</keyword>
<gene>
    <name evidence="2" type="ORF">DGUA_6G016361</name>
</gene>
<feature type="compositionally biased region" description="Low complexity" evidence="1">
    <location>
        <begin position="1072"/>
        <end position="1106"/>
    </location>
</feature>
<feature type="region of interest" description="Disordered" evidence="1">
    <location>
        <begin position="1318"/>
        <end position="1342"/>
    </location>
</feature>
<evidence type="ECO:0000313" key="3">
    <source>
        <dbReference type="Proteomes" id="UP000268350"/>
    </source>
</evidence>
<organism evidence="2 3">
    <name type="scientific">Drosophila guanche</name>
    <name type="common">Fruit fly</name>
    <dbReference type="NCBI Taxonomy" id="7266"/>
    <lineage>
        <taxon>Eukaryota</taxon>
        <taxon>Metazoa</taxon>
        <taxon>Ecdysozoa</taxon>
        <taxon>Arthropoda</taxon>
        <taxon>Hexapoda</taxon>
        <taxon>Insecta</taxon>
        <taxon>Pterygota</taxon>
        <taxon>Neoptera</taxon>
        <taxon>Endopterygota</taxon>
        <taxon>Diptera</taxon>
        <taxon>Brachycera</taxon>
        <taxon>Muscomorpha</taxon>
        <taxon>Ephydroidea</taxon>
        <taxon>Drosophilidae</taxon>
        <taxon>Drosophila</taxon>
        <taxon>Sophophora</taxon>
    </lineage>
</organism>